<dbReference type="EMBL" id="MU865915">
    <property type="protein sequence ID" value="KAK4454862.1"/>
    <property type="molecule type" value="Genomic_DNA"/>
</dbReference>
<feature type="chain" id="PRO_5043642397" evidence="2">
    <location>
        <begin position="22"/>
        <end position="581"/>
    </location>
</feature>
<gene>
    <name evidence="4" type="ORF">QBC34DRAFT_390967</name>
</gene>
<dbReference type="InterPro" id="IPR001466">
    <property type="entry name" value="Beta-lactam-related"/>
</dbReference>
<proteinExistence type="inferred from homology"/>
<dbReference type="Pfam" id="PF00144">
    <property type="entry name" value="Beta-lactamase"/>
    <property type="match status" value="1"/>
</dbReference>
<dbReference type="Gene3D" id="3.40.710.10">
    <property type="entry name" value="DD-peptidase/beta-lactamase superfamily"/>
    <property type="match status" value="1"/>
</dbReference>
<evidence type="ECO:0000256" key="1">
    <source>
        <dbReference type="ARBA" id="ARBA00038215"/>
    </source>
</evidence>
<dbReference type="InterPro" id="IPR012338">
    <property type="entry name" value="Beta-lactam/transpept-like"/>
</dbReference>
<sequence length="581" mass="64378">MHTRTLIALGLLGHQVASEQAQHPLGGNGDAAPSFQVDGTLEAFIEDTQRKWKTPGLAVAIVNRSSTWTKGFGIARLPVGNNTLIPVSQYTLFYTGSTTKSFTAAAMSQLVDDDEKFPHVQWDTPISSLIRADFVLSDPWATEHITIRDALSHRTGYPPHDFVSWSDPEAATRGLRNLPMSAEPRAKYQYSNQLVTAVGYLITRLYYPGETFRRWPGLLGIIFRDKLWYPMGMMFTHLATQFPYNSPSVPLPAALADELWYHNDSDSHVIVPHSSHAGHEGAGMVISCVADYAKYLRYMMSSSSSSARDPISAAGKAAMKAPQMAMDNASYPPFTGPLYYGMGWAGGVLEGEEIWFHNGQMREHRTELWMVPSRQFGVVIMANANTPAIEVVLWRILFDFFNVPESRRVDMEEKGRKRAAATTRGLETCVDRLYPRSVPPLPRPLPLAAYAGVYDNAGYGNITLSLQCGDQAGEGYPKATPAHPTVERGCLLRGSGPLEFEGKSFHVDFEHVTGDYWVAWLFVDDYAPPGSGLAKRPQLCLRAQFRTGPEGTVEAFGADFRVEGENGPLVWYESREPSRTV</sequence>
<name>A0AAV9H2N9_9PEZI</name>
<reference evidence="4" key="2">
    <citation type="submission" date="2023-05" db="EMBL/GenBank/DDBJ databases">
        <authorList>
            <consortium name="Lawrence Berkeley National Laboratory"/>
            <person name="Steindorff A."/>
            <person name="Hensen N."/>
            <person name="Bonometti L."/>
            <person name="Westerberg I."/>
            <person name="Brannstrom I.O."/>
            <person name="Guillou S."/>
            <person name="Cros-Aarteil S."/>
            <person name="Calhoun S."/>
            <person name="Haridas S."/>
            <person name="Kuo A."/>
            <person name="Mondo S."/>
            <person name="Pangilinan J."/>
            <person name="Riley R."/>
            <person name="Labutti K."/>
            <person name="Andreopoulos B."/>
            <person name="Lipzen A."/>
            <person name="Chen C."/>
            <person name="Yanf M."/>
            <person name="Daum C."/>
            <person name="Ng V."/>
            <person name="Clum A."/>
            <person name="Ohm R."/>
            <person name="Martin F."/>
            <person name="Silar P."/>
            <person name="Natvig D."/>
            <person name="Lalanne C."/>
            <person name="Gautier V."/>
            <person name="Ament-Velasquez S.L."/>
            <person name="Kruys A."/>
            <person name="Hutchinson M.I."/>
            <person name="Powell A.J."/>
            <person name="Barry K."/>
            <person name="Miller A.N."/>
            <person name="Grigoriev I.V."/>
            <person name="Debuchy R."/>
            <person name="Gladieux P."/>
            <person name="Thoren M.H."/>
            <person name="Johannesson H."/>
        </authorList>
    </citation>
    <scope>NUCLEOTIDE SEQUENCE</scope>
    <source>
        <strain evidence="4">PSN243</strain>
    </source>
</reference>
<evidence type="ECO:0000259" key="3">
    <source>
        <dbReference type="Pfam" id="PF00144"/>
    </source>
</evidence>
<dbReference type="PANTHER" id="PTHR46825">
    <property type="entry name" value="D-ALANYL-D-ALANINE-CARBOXYPEPTIDASE/ENDOPEPTIDASE AMPH"/>
    <property type="match status" value="1"/>
</dbReference>
<organism evidence="4 5">
    <name type="scientific">Podospora aff. communis PSN243</name>
    <dbReference type="NCBI Taxonomy" id="3040156"/>
    <lineage>
        <taxon>Eukaryota</taxon>
        <taxon>Fungi</taxon>
        <taxon>Dikarya</taxon>
        <taxon>Ascomycota</taxon>
        <taxon>Pezizomycotina</taxon>
        <taxon>Sordariomycetes</taxon>
        <taxon>Sordariomycetidae</taxon>
        <taxon>Sordariales</taxon>
        <taxon>Podosporaceae</taxon>
        <taxon>Podospora</taxon>
    </lineage>
</organism>
<protein>
    <submittedName>
        <fullName evidence="4">D-aminopeptidase</fullName>
    </submittedName>
</protein>
<evidence type="ECO:0000256" key="2">
    <source>
        <dbReference type="SAM" id="SignalP"/>
    </source>
</evidence>
<accession>A0AAV9H2N9</accession>
<keyword evidence="2" id="KW-0732">Signal</keyword>
<comment type="similarity">
    <text evidence="1">Belongs to the peptidase S12 family.</text>
</comment>
<feature type="domain" description="Beta-lactamase-related" evidence="3">
    <location>
        <begin position="44"/>
        <end position="388"/>
    </location>
</feature>
<comment type="caution">
    <text evidence="4">The sequence shown here is derived from an EMBL/GenBank/DDBJ whole genome shotgun (WGS) entry which is preliminary data.</text>
</comment>
<feature type="signal peptide" evidence="2">
    <location>
        <begin position="1"/>
        <end position="21"/>
    </location>
</feature>
<dbReference type="AlphaFoldDB" id="A0AAV9H2N9"/>
<dbReference type="SUPFAM" id="SSF56601">
    <property type="entry name" value="beta-lactamase/transpeptidase-like"/>
    <property type="match status" value="1"/>
</dbReference>
<reference evidence="4" key="1">
    <citation type="journal article" date="2023" name="Mol. Phylogenet. Evol.">
        <title>Genome-scale phylogeny and comparative genomics of the fungal order Sordariales.</title>
        <authorList>
            <person name="Hensen N."/>
            <person name="Bonometti L."/>
            <person name="Westerberg I."/>
            <person name="Brannstrom I.O."/>
            <person name="Guillou S."/>
            <person name="Cros-Aarteil S."/>
            <person name="Calhoun S."/>
            <person name="Haridas S."/>
            <person name="Kuo A."/>
            <person name="Mondo S."/>
            <person name="Pangilinan J."/>
            <person name="Riley R."/>
            <person name="LaButti K."/>
            <person name="Andreopoulos B."/>
            <person name="Lipzen A."/>
            <person name="Chen C."/>
            <person name="Yan M."/>
            <person name="Daum C."/>
            <person name="Ng V."/>
            <person name="Clum A."/>
            <person name="Steindorff A."/>
            <person name="Ohm R.A."/>
            <person name="Martin F."/>
            <person name="Silar P."/>
            <person name="Natvig D.O."/>
            <person name="Lalanne C."/>
            <person name="Gautier V."/>
            <person name="Ament-Velasquez S.L."/>
            <person name="Kruys A."/>
            <person name="Hutchinson M.I."/>
            <person name="Powell A.J."/>
            <person name="Barry K."/>
            <person name="Miller A.N."/>
            <person name="Grigoriev I.V."/>
            <person name="Debuchy R."/>
            <person name="Gladieux P."/>
            <person name="Hiltunen Thoren M."/>
            <person name="Johannesson H."/>
        </authorList>
    </citation>
    <scope>NUCLEOTIDE SEQUENCE</scope>
    <source>
        <strain evidence="4">PSN243</strain>
    </source>
</reference>
<evidence type="ECO:0000313" key="5">
    <source>
        <dbReference type="Proteomes" id="UP001321760"/>
    </source>
</evidence>
<dbReference type="PANTHER" id="PTHR46825:SF15">
    <property type="entry name" value="BETA-LACTAMASE-RELATED DOMAIN-CONTAINING PROTEIN"/>
    <property type="match status" value="1"/>
</dbReference>
<dbReference type="Proteomes" id="UP001321760">
    <property type="component" value="Unassembled WGS sequence"/>
</dbReference>
<dbReference type="InterPro" id="IPR050491">
    <property type="entry name" value="AmpC-like"/>
</dbReference>
<evidence type="ECO:0000313" key="4">
    <source>
        <dbReference type="EMBL" id="KAK4454862.1"/>
    </source>
</evidence>
<keyword evidence="5" id="KW-1185">Reference proteome</keyword>